<feature type="transmembrane region" description="Helical" evidence="1">
    <location>
        <begin position="168"/>
        <end position="200"/>
    </location>
</feature>
<feature type="transmembrane region" description="Helical" evidence="1">
    <location>
        <begin position="88"/>
        <end position="111"/>
    </location>
</feature>
<feature type="transmembrane region" description="Helical" evidence="1">
    <location>
        <begin position="212"/>
        <end position="232"/>
    </location>
</feature>
<reference evidence="2 3" key="1">
    <citation type="journal article" date="2018" name="Nat. Biotechnol.">
        <title>A standardized bacterial taxonomy based on genome phylogeny substantially revises the tree of life.</title>
        <authorList>
            <person name="Parks D.H."/>
            <person name="Chuvochina M."/>
            <person name="Waite D.W."/>
            <person name="Rinke C."/>
            <person name="Skarshewski A."/>
            <person name="Chaumeil P.A."/>
            <person name="Hugenholtz P."/>
        </authorList>
    </citation>
    <scope>NUCLEOTIDE SEQUENCE [LARGE SCALE GENOMIC DNA]</scope>
    <source>
        <strain evidence="2">UBA9956</strain>
    </source>
</reference>
<feature type="transmembrane region" description="Helical" evidence="1">
    <location>
        <begin position="244"/>
        <end position="263"/>
    </location>
</feature>
<accession>A0A350HBE1</accession>
<dbReference type="AlphaFoldDB" id="A0A350HBE1"/>
<gene>
    <name evidence="2" type="ORF">DCW38_06725</name>
</gene>
<feature type="transmembrane region" description="Helical" evidence="1">
    <location>
        <begin position="414"/>
        <end position="434"/>
    </location>
</feature>
<sequence length="708" mass="82483">MLKKNLPLFFSLIFILIFFAPVFLNRVIIDGDLGDEYMPKLFLTGESIRNFSFPVSVNGMALGFPVYKDIQSCIYYPLNWIFALPLNFLTLVQTAVILNVLLFMFGIYLLFTNVFGLKKHIMIFLPLLIFNGFIVSHIPHYTMLCSIAVAPYFLLYFIQFLREKKRKLFILSTAFLVLEISAGHPQILFLLLVLSAMIFIKEKKSWRDAPHAFMIIFFGIFIGLFILAPTLSISKYSFRSDSSLAYNLLPLKYLILLIFPNLFGGSNAFSKIPYEGVLNINEVQFYASLFLLFIFSYIIERVFFKKDYKYAYKLIIPAIIFLLGYFTEFNAHIFLTPVRAIGFSILVFIVIFLKDAIEEYNRRTLLVFAFVFVFFTVMTAAKGFGLEKYWLSIVFFAIYFAFLILFLKNKNEKMLYILSLIIFFDLILSLGGIIRYEGRNKVENIRCDEIRGKYVITYLPDDVMFYADYLKKYQKTDNLEELKKFSTLANRGVYYDAFSFNLYQNFTFKKYIEYFSDNSIMNGGFSNIKFILNPLIYKYEYVFIPDMPAFFKVSGTLLIPYCDKEKDSFYAYYKGNIENIEDYPAPDEEYLINEDSLKRGILTLDGQEILKGDGRIIMLKDIKTGDVVHFPYMFEKMNFQLIEKNPFCLFKRNAADDSDSMNFRTSPVDGSFIKGKKSGYLPMDLLGGLFLSIIALITMFTYAKKEFQ</sequence>
<keyword evidence="1" id="KW-0472">Membrane</keyword>
<keyword evidence="1" id="KW-1133">Transmembrane helix</keyword>
<feature type="transmembrane region" description="Helical" evidence="1">
    <location>
        <begin position="333"/>
        <end position="353"/>
    </location>
</feature>
<dbReference type="Proteomes" id="UP000264062">
    <property type="component" value="Unassembled WGS sequence"/>
</dbReference>
<evidence type="ECO:0000313" key="2">
    <source>
        <dbReference type="EMBL" id="HAV92857.1"/>
    </source>
</evidence>
<feature type="transmembrane region" description="Helical" evidence="1">
    <location>
        <begin position="365"/>
        <end position="383"/>
    </location>
</feature>
<comment type="caution">
    <text evidence="2">The sequence shown here is derived from an EMBL/GenBank/DDBJ whole genome shotgun (WGS) entry which is preliminary data.</text>
</comment>
<protein>
    <submittedName>
        <fullName evidence="2">Uncharacterized protein</fullName>
    </submittedName>
</protein>
<evidence type="ECO:0000313" key="3">
    <source>
        <dbReference type="Proteomes" id="UP000264062"/>
    </source>
</evidence>
<feature type="transmembrane region" description="Helical" evidence="1">
    <location>
        <begin position="685"/>
        <end position="703"/>
    </location>
</feature>
<proteinExistence type="predicted"/>
<keyword evidence="1" id="KW-0812">Transmembrane</keyword>
<feature type="transmembrane region" description="Helical" evidence="1">
    <location>
        <begin position="310"/>
        <end position="327"/>
    </location>
</feature>
<feature type="transmembrane region" description="Helical" evidence="1">
    <location>
        <begin position="389"/>
        <end position="407"/>
    </location>
</feature>
<evidence type="ECO:0000256" key="1">
    <source>
        <dbReference type="SAM" id="Phobius"/>
    </source>
</evidence>
<feature type="transmembrane region" description="Helical" evidence="1">
    <location>
        <begin position="283"/>
        <end position="303"/>
    </location>
</feature>
<dbReference type="EMBL" id="DMZY01000197">
    <property type="protein sequence ID" value="HAV92857.1"/>
    <property type="molecule type" value="Genomic_DNA"/>
</dbReference>
<feature type="transmembrane region" description="Helical" evidence="1">
    <location>
        <begin position="123"/>
        <end position="156"/>
    </location>
</feature>
<name>A0A350HBE1_UNCW3</name>
<organism evidence="2 3">
    <name type="scientific">candidate division WOR-3 bacterium</name>
    <dbReference type="NCBI Taxonomy" id="2052148"/>
    <lineage>
        <taxon>Bacteria</taxon>
        <taxon>Bacteria division WOR-3</taxon>
    </lineage>
</organism>